<name>A0ABY3XUN3_9ACTN</name>
<evidence type="ECO:0000256" key="1">
    <source>
        <dbReference type="ARBA" id="ARBA00006611"/>
    </source>
</evidence>
<feature type="domain" description="Bacterial type II secretion system protein E" evidence="3">
    <location>
        <begin position="84"/>
        <end position="364"/>
    </location>
</feature>
<evidence type="ECO:0000259" key="3">
    <source>
        <dbReference type="Pfam" id="PF00437"/>
    </source>
</evidence>
<organism evidence="4 5">
    <name type="scientific">Streptomyces tubbatahanensis</name>
    <dbReference type="NCBI Taxonomy" id="2923272"/>
    <lineage>
        <taxon>Bacteria</taxon>
        <taxon>Bacillati</taxon>
        <taxon>Actinomycetota</taxon>
        <taxon>Actinomycetes</taxon>
        <taxon>Kitasatosporales</taxon>
        <taxon>Streptomycetaceae</taxon>
        <taxon>Streptomyces</taxon>
    </lineage>
</organism>
<dbReference type="Gene3D" id="3.40.50.300">
    <property type="entry name" value="P-loop containing nucleotide triphosphate hydrolases"/>
    <property type="match status" value="1"/>
</dbReference>
<evidence type="ECO:0000256" key="2">
    <source>
        <dbReference type="SAM" id="MobiDB-lite"/>
    </source>
</evidence>
<accession>A0ABY3XUN3</accession>
<dbReference type="InterPro" id="IPR027417">
    <property type="entry name" value="P-loop_NTPase"/>
</dbReference>
<dbReference type="InterPro" id="IPR050921">
    <property type="entry name" value="T4SS_GSP_E_ATPase"/>
</dbReference>
<gene>
    <name evidence="4" type="ORF">MMF93_18170</name>
</gene>
<protein>
    <submittedName>
        <fullName evidence="4">TadA family conjugal transfer-associated ATPase</fullName>
    </submittedName>
</protein>
<sequence length="475" mass="49473">MSADQVSWRAPVATRAPAGAEAGARATADAAAEDRLLDRVRRSLAETGAEPTPARVAAVLRSQGRLMGDSAVLGVVEALRSELVGTGPLEPLLADPEVTDVLVTAPDQVWIDRGRGLERARVSFRDAAAVRRLAQRLATSAGRRLDDARPWVDARLPDGTRLHAVLPPVAVGSTCLSLRVVRPRAFSLAELVAAGTVPQGGEWLLREVLEARLSFVVSGGTGSGKTTLLSTLLGLVGPRERIVLAEDSAELRPDHPHVVRLEARPANQEGVGSVDLRDLVRQALRMRPDRLVVGEVRGAEVTDLLAALNTGHEGGCGTVHANAAADVPARLEALGTTAGLDRAALHSQLAAALDVILHLVRGRDGQRRIAQIHVLERDAAGLVTTVPAAVWSGRCDTRRTGTATTGGGFARGPGWGRLRALCARSLGEDAGTLAPGGAEPGGLPAGSQNRTPEGRALPLGPNGEARAGSQARSTS</sequence>
<dbReference type="InterPro" id="IPR022399">
    <property type="entry name" value="TadA-like_ATPase"/>
</dbReference>
<feature type="compositionally biased region" description="Low complexity" evidence="2">
    <location>
        <begin position="9"/>
        <end position="28"/>
    </location>
</feature>
<comment type="similarity">
    <text evidence="1">Belongs to the GSP E family.</text>
</comment>
<feature type="region of interest" description="Disordered" evidence="2">
    <location>
        <begin position="1"/>
        <end position="28"/>
    </location>
</feature>
<dbReference type="Proteomes" id="UP001202244">
    <property type="component" value="Chromosome"/>
</dbReference>
<dbReference type="Pfam" id="PF00437">
    <property type="entry name" value="T2SSE"/>
    <property type="match status" value="1"/>
</dbReference>
<dbReference type="PANTHER" id="PTHR30486:SF6">
    <property type="entry name" value="TYPE IV PILUS RETRACTATION ATPASE PILT"/>
    <property type="match status" value="1"/>
</dbReference>
<dbReference type="Gene3D" id="3.30.450.380">
    <property type="match status" value="1"/>
</dbReference>
<dbReference type="EMBL" id="CP093846">
    <property type="protein sequence ID" value="UNS98164.1"/>
    <property type="molecule type" value="Genomic_DNA"/>
</dbReference>
<reference evidence="4 5" key="1">
    <citation type="journal article" date="2023" name="Microbiol. Spectr.">
        <title>Synergy between Genome Mining, Metabolomics, and Bioinformatics Uncovers Antibacterial Chlorinated Carbazole Alkaloids and Their Biosynthetic Gene Cluster from Streptomyces tubbatahanensis sp. nov., a Novel Actinomycete Isolated from Sulu Sea, Philippines.</title>
        <authorList>
            <person name="Tenebro C.P."/>
            <person name="Trono D.J.V.L."/>
            <person name="Balida L.A.P."/>
            <person name="Bayog L.K.A."/>
            <person name="Bruna J.R."/>
            <person name="Sabido E.M."/>
            <person name="Caspe D.P.C."/>
            <person name="de Los Santos E.L.C."/>
            <person name="Saludes J.P."/>
            <person name="Dalisay D.S."/>
        </authorList>
    </citation>
    <scope>NUCLEOTIDE SEQUENCE [LARGE SCALE GENOMIC DNA]</scope>
    <source>
        <strain evidence="4 5">DSD3025</strain>
    </source>
</reference>
<feature type="region of interest" description="Disordered" evidence="2">
    <location>
        <begin position="431"/>
        <end position="475"/>
    </location>
</feature>
<evidence type="ECO:0000313" key="4">
    <source>
        <dbReference type="EMBL" id="UNS98164.1"/>
    </source>
</evidence>
<dbReference type="RefSeq" id="WP_242752889.1">
    <property type="nucleotide sequence ID" value="NZ_CP093846.1"/>
</dbReference>
<dbReference type="InterPro" id="IPR001482">
    <property type="entry name" value="T2SS/T4SS_dom"/>
</dbReference>
<dbReference type="PANTHER" id="PTHR30486">
    <property type="entry name" value="TWITCHING MOTILITY PROTEIN PILT"/>
    <property type="match status" value="1"/>
</dbReference>
<dbReference type="CDD" id="cd01130">
    <property type="entry name" value="VirB11-like_ATPase"/>
    <property type="match status" value="1"/>
</dbReference>
<proteinExistence type="inferred from homology"/>
<dbReference type="SUPFAM" id="SSF52540">
    <property type="entry name" value="P-loop containing nucleoside triphosphate hydrolases"/>
    <property type="match status" value="1"/>
</dbReference>
<dbReference type="NCBIfam" id="TIGR03819">
    <property type="entry name" value="heli_sec_ATPase"/>
    <property type="match status" value="1"/>
</dbReference>
<evidence type="ECO:0000313" key="5">
    <source>
        <dbReference type="Proteomes" id="UP001202244"/>
    </source>
</evidence>
<keyword evidence="5" id="KW-1185">Reference proteome</keyword>